<dbReference type="RefSeq" id="WP_092311955.1">
    <property type="nucleotide sequence ID" value="NZ_FNTJ01000001.1"/>
</dbReference>
<dbReference type="Gene3D" id="2.60.40.10">
    <property type="entry name" value="Immunoglobulins"/>
    <property type="match status" value="2"/>
</dbReference>
<name>A0A1H4L199_9PSED</name>
<accession>A0A1H4L199</accession>
<evidence type="ECO:0000256" key="7">
    <source>
        <dbReference type="ARBA" id="ARBA00023319"/>
    </source>
</evidence>
<reference evidence="13" key="1">
    <citation type="submission" date="2016-10" db="EMBL/GenBank/DDBJ databases">
        <authorList>
            <person name="Varghese N."/>
            <person name="Submissions S."/>
        </authorList>
    </citation>
    <scope>NUCLEOTIDE SEQUENCE [LARGE SCALE GENOMIC DNA]</scope>
    <source>
        <strain evidence="13">DSM 9751</strain>
    </source>
</reference>
<evidence type="ECO:0000256" key="2">
    <source>
        <dbReference type="ARBA" id="ARBA00007399"/>
    </source>
</evidence>
<keyword evidence="4 9" id="KW-0732">Signal</keyword>
<keyword evidence="6 8" id="KW-0143">Chaperone</keyword>
<dbReference type="AlphaFoldDB" id="A0A1H4L199"/>
<feature type="domain" description="Pili assembly chaperone N-terminal" evidence="10">
    <location>
        <begin position="25"/>
        <end position="147"/>
    </location>
</feature>
<dbReference type="InterPro" id="IPR001829">
    <property type="entry name" value="Pili_assmbl_chaperone_bac"/>
</dbReference>
<dbReference type="PANTHER" id="PTHR30251:SF2">
    <property type="entry name" value="FIMBRIAL CHAPERONE YADV-RELATED"/>
    <property type="match status" value="1"/>
</dbReference>
<keyword evidence="7" id="KW-0393">Immunoglobulin domain</keyword>
<evidence type="ECO:0000256" key="1">
    <source>
        <dbReference type="ARBA" id="ARBA00004418"/>
    </source>
</evidence>
<dbReference type="SUPFAM" id="SSF49354">
    <property type="entry name" value="PapD-like"/>
    <property type="match status" value="1"/>
</dbReference>
<evidence type="ECO:0000256" key="9">
    <source>
        <dbReference type="SAM" id="SignalP"/>
    </source>
</evidence>
<dbReference type="InterPro" id="IPR050643">
    <property type="entry name" value="Periplasmic_pilus_chap"/>
</dbReference>
<evidence type="ECO:0000256" key="6">
    <source>
        <dbReference type="ARBA" id="ARBA00023186"/>
    </source>
</evidence>
<evidence type="ECO:0000313" key="12">
    <source>
        <dbReference type="EMBL" id="SEB64158.1"/>
    </source>
</evidence>
<evidence type="ECO:0000256" key="4">
    <source>
        <dbReference type="ARBA" id="ARBA00022729"/>
    </source>
</evidence>
<feature type="signal peptide" evidence="9">
    <location>
        <begin position="1"/>
        <end position="24"/>
    </location>
</feature>
<dbReference type="GO" id="GO:0030288">
    <property type="term" value="C:outer membrane-bounded periplasmic space"/>
    <property type="evidence" value="ECO:0007669"/>
    <property type="project" value="InterPro"/>
</dbReference>
<evidence type="ECO:0000313" key="13">
    <source>
        <dbReference type="Proteomes" id="UP000198982"/>
    </source>
</evidence>
<feature type="chain" id="PRO_5011708239" evidence="9">
    <location>
        <begin position="25"/>
        <end position="246"/>
    </location>
</feature>
<sequence length="246" mass="27292">MFCCFPSRLLSCIAISLFSLSVQASVVIDATRIVYPAKEREVSLRLNNQGQQAALVQTWIDDGRVDAKPDEADAPFVVMPPMVRIDPSKGQSLRIAYAPSNTVPKDRESVFWLNVLDVPPLPGEQIGNHMQLAFRTRLKLFFRPADLPGTATQSAEKLRWSLFGSAKDAVLRVTNDGAFHVSFNSVELKLKNGKTLKVKNHMVAPKSSADFVFEQVPNTSEIEGGVIYEWINDFGSNVRAEAKLSR</sequence>
<dbReference type="PRINTS" id="PR00969">
    <property type="entry name" value="CHAPERONPILI"/>
</dbReference>
<proteinExistence type="inferred from homology"/>
<evidence type="ECO:0000256" key="8">
    <source>
        <dbReference type="RuleBase" id="RU003918"/>
    </source>
</evidence>
<dbReference type="Proteomes" id="UP000198982">
    <property type="component" value="Unassembled WGS sequence"/>
</dbReference>
<keyword evidence="5" id="KW-0574">Periplasm</keyword>
<dbReference type="InterPro" id="IPR013783">
    <property type="entry name" value="Ig-like_fold"/>
</dbReference>
<dbReference type="SUPFAM" id="SSF49584">
    <property type="entry name" value="Periplasmic chaperone C-domain"/>
    <property type="match status" value="1"/>
</dbReference>
<dbReference type="FunFam" id="2.60.40.10:FF:000458">
    <property type="entry name" value="Molecular chaperone FimC"/>
    <property type="match status" value="1"/>
</dbReference>
<dbReference type="EMBL" id="FNTJ01000001">
    <property type="protein sequence ID" value="SEB64158.1"/>
    <property type="molecule type" value="Genomic_DNA"/>
</dbReference>
<protein>
    <submittedName>
        <fullName evidence="12">Chaperone protein EcpD</fullName>
    </submittedName>
</protein>
<evidence type="ECO:0000259" key="11">
    <source>
        <dbReference type="Pfam" id="PF02753"/>
    </source>
</evidence>
<dbReference type="Pfam" id="PF02753">
    <property type="entry name" value="PapD_C"/>
    <property type="match status" value="1"/>
</dbReference>
<comment type="similarity">
    <text evidence="2 8">Belongs to the periplasmic pilus chaperone family.</text>
</comment>
<dbReference type="InterPro" id="IPR016148">
    <property type="entry name" value="Pili_assmbl_chaperone_C"/>
</dbReference>
<dbReference type="InterPro" id="IPR018046">
    <property type="entry name" value="Pili_assmbl_chaperone_CS"/>
</dbReference>
<keyword evidence="3" id="KW-1029">Fimbrium biogenesis</keyword>
<dbReference type="InterPro" id="IPR036316">
    <property type="entry name" value="Pili_assmbl_chap_C_dom_sf"/>
</dbReference>
<keyword evidence="13" id="KW-1185">Reference proteome</keyword>
<dbReference type="Pfam" id="PF00345">
    <property type="entry name" value="PapD_N"/>
    <property type="match status" value="1"/>
</dbReference>
<gene>
    <name evidence="12" type="ORF">SAMN05216178_1649</name>
</gene>
<evidence type="ECO:0000256" key="5">
    <source>
        <dbReference type="ARBA" id="ARBA00022764"/>
    </source>
</evidence>
<dbReference type="PROSITE" id="PS00635">
    <property type="entry name" value="PILI_CHAPERONE"/>
    <property type="match status" value="1"/>
</dbReference>
<dbReference type="PANTHER" id="PTHR30251">
    <property type="entry name" value="PILUS ASSEMBLY CHAPERONE"/>
    <property type="match status" value="1"/>
</dbReference>
<evidence type="ECO:0000256" key="3">
    <source>
        <dbReference type="ARBA" id="ARBA00022558"/>
    </source>
</evidence>
<feature type="domain" description="Pili assembly chaperone C-terminal" evidence="11">
    <location>
        <begin position="173"/>
        <end position="238"/>
    </location>
</feature>
<comment type="subcellular location">
    <subcellularLocation>
        <location evidence="1 8">Periplasm</location>
    </subcellularLocation>
</comment>
<organism evidence="12 13">
    <name type="scientific">Pseudomonas saponiphila</name>
    <dbReference type="NCBI Taxonomy" id="556534"/>
    <lineage>
        <taxon>Bacteria</taxon>
        <taxon>Pseudomonadati</taxon>
        <taxon>Pseudomonadota</taxon>
        <taxon>Gammaproteobacteria</taxon>
        <taxon>Pseudomonadales</taxon>
        <taxon>Pseudomonadaceae</taxon>
        <taxon>Pseudomonas</taxon>
    </lineage>
</organism>
<dbReference type="InterPro" id="IPR008962">
    <property type="entry name" value="PapD-like_sf"/>
</dbReference>
<dbReference type="GO" id="GO:0071555">
    <property type="term" value="P:cell wall organization"/>
    <property type="evidence" value="ECO:0007669"/>
    <property type="project" value="InterPro"/>
</dbReference>
<evidence type="ECO:0000259" key="10">
    <source>
        <dbReference type="Pfam" id="PF00345"/>
    </source>
</evidence>
<dbReference type="InterPro" id="IPR016147">
    <property type="entry name" value="Pili_assmbl_chaperone_N"/>
</dbReference>